<gene>
    <name evidence="3" type="ORF">AVDCRST_MAG65-2446</name>
</gene>
<sequence>MRSMRLGTLAASGTAAVAAIASAPAFAVEREEQRRVGSTHPIAINDSFFSPLTEAYGNVFVGRHVFVASNSTLRADPGRRVCLGEETNVQDNVLMLASRGRTPRSYCGRRATSTAERVSIAHQAEIRNSRIGNFTFVGFRAQLRNVRLSDGAFVLHGAQISNVRIPRDRIVGVGQVVRTQRQANALPRKTEAAAEFQSEVLEVNAEFAEKYQELYRDKGHGAVTGAGPAPRTTFNRGRRPRLGRGTRLEPFARLVGDVRVGAGSWVGRRASIRADEGAPIVVGARANIEDRVTFHALKGTSVRIGDQLDTDDNVVFHGPLTVGDRLAIGDNAVLFRANVGDDVTMATAPW</sequence>
<feature type="chain" id="PRO_5026891829" description="Carbonic anhydrase or acetyltransferase, isoleucine patch superfamily" evidence="2">
    <location>
        <begin position="28"/>
        <end position="350"/>
    </location>
</feature>
<protein>
    <recommendedName>
        <fullName evidence="4">Carbonic anhydrase or acetyltransferase, isoleucine patch superfamily</fullName>
    </recommendedName>
</protein>
<dbReference type="Gene3D" id="2.160.10.10">
    <property type="entry name" value="Hexapeptide repeat proteins"/>
    <property type="match status" value="2"/>
</dbReference>
<dbReference type="PANTHER" id="PTHR43360">
    <property type="entry name" value="CARBON DIOXIDE CONCENTRATING MECHANISM PROTEIN CCMM"/>
    <property type="match status" value="1"/>
</dbReference>
<feature type="region of interest" description="Disordered" evidence="1">
    <location>
        <begin position="220"/>
        <end position="242"/>
    </location>
</feature>
<accession>A0A6J4SGZ7</accession>
<dbReference type="EMBL" id="CADCVL010000402">
    <property type="protein sequence ID" value="CAA9498640.1"/>
    <property type="molecule type" value="Genomic_DNA"/>
</dbReference>
<dbReference type="PANTHER" id="PTHR43360:SF1">
    <property type="entry name" value="CARBOXYSOME ASSEMBLY PROTEIN CCMM"/>
    <property type="match status" value="1"/>
</dbReference>
<feature type="signal peptide" evidence="2">
    <location>
        <begin position="1"/>
        <end position="27"/>
    </location>
</feature>
<organism evidence="3">
    <name type="scientific">uncultured Solirubrobacteraceae bacterium</name>
    <dbReference type="NCBI Taxonomy" id="1162706"/>
    <lineage>
        <taxon>Bacteria</taxon>
        <taxon>Bacillati</taxon>
        <taxon>Actinomycetota</taxon>
        <taxon>Thermoleophilia</taxon>
        <taxon>Solirubrobacterales</taxon>
        <taxon>Solirubrobacteraceae</taxon>
        <taxon>environmental samples</taxon>
    </lineage>
</organism>
<keyword evidence="2" id="KW-0732">Signal</keyword>
<name>A0A6J4SGZ7_9ACTN</name>
<dbReference type="InterPro" id="IPR052265">
    <property type="entry name" value="Gamma-CA"/>
</dbReference>
<evidence type="ECO:0000256" key="1">
    <source>
        <dbReference type="SAM" id="MobiDB-lite"/>
    </source>
</evidence>
<dbReference type="SUPFAM" id="SSF51161">
    <property type="entry name" value="Trimeric LpxA-like enzymes"/>
    <property type="match status" value="2"/>
</dbReference>
<evidence type="ECO:0000313" key="3">
    <source>
        <dbReference type="EMBL" id="CAA9498640.1"/>
    </source>
</evidence>
<proteinExistence type="predicted"/>
<evidence type="ECO:0008006" key="4">
    <source>
        <dbReference type="Google" id="ProtNLM"/>
    </source>
</evidence>
<evidence type="ECO:0000256" key="2">
    <source>
        <dbReference type="SAM" id="SignalP"/>
    </source>
</evidence>
<dbReference type="AlphaFoldDB" id="A0A6J4SGZ7"/>
<dbReference type="InterPro" id="IPR011004">
    <property type="entry name" value="Trimer_LpxA-like_sf"/>
</dbReference>
<reference evidence="3" key="1">
    <citation type="submission" date="2020-02" db="EMBL/GenBank/DDBJ databases">
        <authorList>
            <person name="Meier V. D."/>
        </authorList>
    </citation>
    <scope>NUCLEOTIDE SEQUENCE</scope>
    <source>
        <strain evidence="3">AVDCRST_MAG65</strain>
    </source>
</reference>